<dbReference type="EMBL" id="KZ293462">
    <property type="protein sequence ID" value="PBK62844.1"/>
    <property type="molecule type" value="Genomic_DNA"/>
</dbReference>
<keyword evidence="3" id="KW-1185">Reference proteome</keyword>
<dbReference type="Proteomes" id="UP000218334">
    <property type="component" value="Unassembled WGS sequence"/>
</dbReference>
<evidence type="ECO:0000313" key="2">
    <source>
        <dbReference type="EMBL" id="PBK62844.1"/>
    </source>
</evidence>
<sequence length="51" mass="5835">MRWRSVDADPGRSHSTSTKNRSHVDYDEASVTKRVRADGLPAGRMRVYDED</sequence>
<organism evidence="2 3">
    <name type="scientific">Armillaria solidipes</name>
    <dbReference type="NCBI Taxonomy" id="1076256"/>
    <lineage>
        <taxon>Eukaryota</taxon>
        <taxon>Fungi</taxon>
        <taxon>Dikarya</taxon>
        <taxon>Basidiomycota</taxon>
        <taxon>Agaricomycotina</taxon>
        <taxon>Agaricomycetes</taxon>
        <taxon>Agaricomycetidae</taxon>
        <taxon>Agaricales</taxon>
        <taxon>Marasmiineae</taxon>
        <taxon>Physalacriaceae</taxon>
        <taxon>Armillaria</taxon>
    </lineage>
</organism>
<accession>A0A2H3B1Q7</accession>
<evidence type="ECO:0000313" key="3">
    <source>
        <dbReference type="Proteomes" id="UP000218334"/>
    </source>
</evidence>
<name>A0A2H3B1Q7_9AGAR</name>
<evidence type="ECO:0000256" key="1">
    <source>
        <dbReference type="SAM" id="MobiDB-lite"/>
    </source>
</evidence>
<feature type="compositionally biased region" description="Basic and acidic residues" evidence="1">
    <location>
        <begin position="1"/>
        <end position="12"/>
    </location>
</feature>
<feature type="region of interest" description="Disordered" evidence="1">
    <location>
        <begin position="1"/>
        <end position="30"/>
    </location>
</feature>
<reference evidence="3" key="1">
    <citation type="journal article" date="2017" name="Nat. Ecol. Evol.">
        <title>Genome expansion and lineage-specific genetic innovations in the forest pathogenic fungi Armillaria.</title>
        <authorList>
            <person name="Sipos G."/>
            <person name="Prasanna A.N."/>
            <person name="Walter M.C."/>
            <person name="O'Connor E."/>
            <person name="Balint B."/>
            <person name="Krizsan K."/>
            <person name="Kiss B."/>
            <person name="Hess J."/>
            <person name="Varga T."/>
            <person name="Slot J."/>
            <person name="Riley R."/>
            <person name="Boka B."/>
            <person name="Rigling D."/>
            <person name="Barry K."/>
            <person name="Lee J."/>
            <person name="Mihaltcheva S."/>
            <person name="LaButti K."/>
            <person name="Lipzen A."/>
            <person name="Waldron R."/>
            <person name="Moloney N.M."/>
            <person name="Sperisen C."/>
            <person name="Kredics L."/>
            <person name="Vagvoelgyi C."/>
            <person name="Patrignani A."/>
            <person name="Fitzpatrick D."/>
            <person name="Nagy I."/>
            <person name="Doyle S."/>
            <person name="Anderson J.B."/>
            <person name="Grigoriev I.V."/>
            <person name="Gueldener U."/>
            <person name="Muensterkoetter M."/>
            <person name="Nagy L.G."/>
        </authorList>
    </citation>
    <scope>NUCLEOTIDE SEQUENCE [LARGE SCALE GENOMIC DNA]</scope>
    <source>
        <strain evidence="3">28-4</strain>
    </source>
</reference>
<dbReference type="AlphaFoldDB" id="A0A2H3B1Q7"/>
<proteinExistence type="predicted"/>
<gene>
    <name evidence="2" type="ORF">ARMSODRAFT_963668</name>
</gene>
<protein>
    <submittedName>
        <fullName evidence="2">Uncharacterized protein</fullName>
    </submittedName>
</protein>